<protein>
    <recommendedName>
        <fullName evidence="4">Tyrosinase copper-binding domain-containing protein</fullName>
    </recommendedName>
</protein>
<evidence type="ECO:0000256" key="3">
    <source>
        <dbReference type="SAM" id="SignalP"/>
    </source>
</evidence>
<dbReference type="PRINTS" id="PR00092">
    <property type="entry name" value="TYROSINASE"/>
</dbReference>
<dbReference type="GO" id="GO:0046872">
    <property type="term" value="F:metal ion binding"/>
    <property type="evidence" value="ECO:0007669"/>
    <property type="project" value="UniProtKB-KW"/>
</dbReference>
<name>A0A4P9ZNY3_9FUNG</name>
<dbReference type="InterPro" id="IPR050316">
    <property type="entry name" value="Tyrosinase/Hemocyanin"/>
</dbReference>
<dbReference type="OrthoDB" id="6132182at2759"/>
<dbReference type="EMBL" id="ML002984">
    <property type="protein sequence ID" value="RKP35023.1"/>
    <property type="molecule type" value="Genomic_DNA"/>
</dbReference>
<dbReference type="GO" id="GO:0016491">
    <property type="term" value="F:oxidoreductase activity"/>
    <property type="evidence" value="ECO:0007669"/>
    <property type="project" value="InterPro"/>
</dbReference>
<evidence type="ECO:0000256" key="1">
    <source>
        <dbReference type="ARBA" id="ARBA00022723"/>
    </source>
</evidence>
<keyword evidence="3" id="KW-0732">Signal</keyword>
<feature type="domain" description="Tyrosinase copper-binding" evidence="4">
    <location>
        <begin position="76"/>
        <end position="269"/>
    </location>
</feature>
<proteinExistence type="predicted"/>
<dbReference type="InterPro" id="IPR002227">
    <property type="entry name" value="Tyrosinase_Cu-bd"/>
</dbReference>
<dbReference type="Proteomes" id="UP000268162">
    <property type="component" value="Unassembled WGS sequence"/>
</dbReference>
<dbReference type="AlphaFoldDB" id="A0A4P9ZNY3"/>
<dbReference type="InterPro" id="IPR008922">
    <property type="entry name" value="Di-copper_centre_dom_sf"/>
</dbReference>
<reference evidence="6" key="1">
    <citation type="journal article" date="2018" name="Nat. Microbiol.">
        <title>Leveraging single-cell genomics to expand the fungal tree of life.</title>
        <authorList>
            <person name="Ahrendt S.R."/>
            <person name="Quandt C.A."/>
            <person name="Ciobanu D."/>
            <person name="Clum A."/>
            <person name="Salamov A."/>
            <person name="Andreopoulos B."/>
            <person name="Cheng J.F."/>
            <person name="Woyke T."/>
            <person name="Pelin A."/>
            <person name="Henrissat B."/>
            <person name="Reynolds N.K."/>
            <person name="Benny G.L."/>
            <person name="Smith M.E."/>
            <person name="James T.Y."/>
            <person name="Grigoriev I.V."/>
        </authorList>
    </citation>
    <scope>NUCLEOTIDE SEQUENCE [LARGE SCALE GENOMIC DNA]</scope>
    <source>
        <strain evidence="6">RSA 468</strain>
    </source>
</reference>
<dbReference type="PANTHER" id="PTHR11474:SF126">
    <property type="entry name" value="TYROSINASE-LIKE PROTEIN TYR-1-RELATED"/>
    <property type="match status" value="1"/>
</dbReference>
<dbReference type="Gene3D" id="1.10.1280.10">
    <property type="entry name" value="Di-copper center containing domain from catechol oxidase"/>
    <property type="match status" value="1"/>
</dbReference>
<keyword evidence="2" id="KW-0186">Copper</keyword>
<sequence>MAPLSPRISPASLTRPFTLLLHLLPLLFLQCLNLPQVHGRCDRIAVRRSFVHMSEADRAIFLTAHARLNDPRSSRPNRFDYIVNKHAHHHESIHEGAIIFPWHRPFLAEYQYALHRIDPRADLPYWNWAEHGLYPETSPVFQGGPTWLGGDGVGPHRCVPDGALAPLPVFYTSYQFPTTDDTTTTTTPCLRRRFDKGPNRMSTWFEQTTIELWLTSSRTYAEFRALFEPPHWLVHTSIDGDMSSPYAPNDLLFFLHHAYMDKLWNDWMERDPSGARFAEYNGALKNGTPVSPDDFIDGFGDLRVRDVLNTTAHDTLCYTYD</sequence>
<keyword evidence="6" id="KW-1185">Reference proteome</keyword>
<dbReference type="PANTHER" id="PTHR11474">
    <property type="entry name" value="TYROSINASE FAMILY MEMBER"/>
    <property type="match status" value="1"/>
</dbReference>
<accession>A0A4P9ZNY3</accession>
<evidence type="ECO:0000313" key="6">
    <source>
        <dbReference type="Proteomes" id="UP000268162"/>
    </source>
</evidence>
<feature type="chain" id="PRO_5020620407" description="Tyrosinase copper-binding domain-containing protein" evidence="3">
    <location>
        <begin position="40"/>
        <end position="321"/>
    </location>
</feature>
<gene>
    <name evidence="5" type="ORF">BJ085DRAFT_27287</name>
</gene>
<dbReference type="STRING" id="215637.A0A4P9ZNY3"/>
<feature type="signal peptide" evidence="3">
    <location>
        <begin position="1"/>
        <end position="39"/>
    </location>
</feature>
<dbReference type="SUPFAM" id="SSF48056">
    <property type="entry name" value="Di-copper centre-containing domain"/>
    <property type="match status" value="1"/>
</dbReference>
<evidence type="ECO:0000256" key="2">
    <source>
        <dbReference type="ARBA" id="ARBA00023008"/>
    </source>
</evidence>
<evidence type="ECO:0000313" key="5">
    <source>
        <dbReference type="EMBL" id="RKP35023.1"/>
    </source>
</evidence>
<evidence type="ECO:0000259" key="4">
    <source>
        <dbReference type="Pfam" id="PF00264"/>
    </source>
</evidence>
<organism evidence="5 6">
    <name type="scientific">Dimargaris cristalligena</name>
    <dbReference type="NCBI Taxonomy" id="215637"/>
    <lineage>
        <taxon>Eukaryota</taxon>
        <taxon>Fungi</taxon>
        <taxon>Fungi incertae sedis</taxon>
        <taxon>Zoopagomycota</taxon>
        <taxon>Kickxellomycotina</taxon>
        <taxon>Dimargaritomycetes</taxon>
        <taxon>Dimargaritales</taxon>
        <taxon>Dimargaritaceae</taxon>
        <taxon>Dimargaris</taxon>
    </lineage>
</organism>
<dbReference type="Pfam" id="PF00264">
    <property type="entry name" value="Tyrosinase"/>
    <property type="match status" value="1"/>
</dbReference>
<keyword evidence="1" id="KW-0479">Metal-binding</keyword>